<feature type="transmembrane region" description="Helical" evidence="1">
    <location>
        <begin position="106"/>
        <end position="126"/>
    </location>
</feature>
<feature type="transmembrane region" description="Helical" evidence="1">
    <location>
        <begin position="65"/>
        <end position="85"/>
    </location>
</feature>
<feature type="transmembrane region" description="Helical" evidence="1">
    <location>
        <begin position="356"/>
        <end position="377"/>
    </location>
</feature>
<proteinExistence type="predicted"/>
<dbReference type="InterPro" id="IPR019429">
    <property type="entry name" value="7TM_GPCR_serpentine_rcpt_Sri"/>
</dbReference>
<reference evidence="2" key="2">
    <citation type="submission" date="2022-06" db="UniProtKB">
        <authorList>
            <consortium name="EnsemblMetazoa"/>
        </authorList>
    </citation>
    <scope>IDENTIFICATION</scope>
    <source>
        <strain evidence="2">PS312</strain>
    </source>
</reference>
<keyword evidence="1" id="KW-1133">Transmembrane helix</keyword>
<keyword evidence="3" id="KW-1185">Reference proteome</keyword>
<organism evidence="2 3">
    <name type="scientific">Pristionchus pacificus</name>
    <name type="common">Parasitic nematode worm</name>
    <dbReference type="NCBI Taxonomy" id="54126"/>
    <lineage>
        <taxon>Eukaryota</taxon>
        <taxon>Metazoa</taxon>
        <taxon>Ecdysozoa</taxon>
        <taxon>Nematoda</taxon>
        <taxon>Chromadorea</taxon>
        <taxon>Rhabditida</taxon>
        <taxon>Rhabditina</taxon>
        <taxon>Diplogasteromorpha</taxon>
        <taxon>Diplogasteroidea</taxon>
        <taxon>Neodiplogasteridae</taxon>
        <taxon>Pristionchus</taxon>
    </lineage>
</organism>
<feature type="transmembrane region" description="Helical" evidence="1">
    <location>
        <begin position="168"/>
        <end position="188"/>
    </location>
</feature>
<dbReference type="Proteomes" id="UP000005239">
    <property type="component" value="Unassembled WGS sequence"/>
</dbReference>
<feature type="transmembrane region" description="Helical" evidence="1">
    <location>
        <begin position="579"/>
        <end position="602"/>
    </location>
</feature>
<evidence type="ECO:0008006" key="4">
    <source>
        <dbReference type="Google" id="ProtNLM"/>
    </source>
</evidence>
<feature type="transmembrane region" description="Helical" evidence="1">
    <location>
        <begin position="401"/>
        <end position="421"/>
    </location>
</feature>
<dbReference type="PANTHER" id="PTHR22941">
    <property type="entry name" value="SERPENTINE RECEPTOR"/>
    <property type="match status" value="1"/>
</dbReference>
<feature type="transmembrane region" description="Helical" evidence="1">
    <location>
        <begin position="503"/>
        <end position="520"/>
    </location>
</feature>
<keyword evidence="1" id="KW-0472">Membrane</keyword>
<feature type="transmembrane region" description="Helical" evidence="1">
    <location>
        <begin position="442"/>
        <end position="462"/>
    </location>
</feature>
<keyword evidence="1" id="KW-0812">Transmembrane</keyword>
<feature type="transmembrane region" description="Helical" evidence="1">
    <location>
        <begin position="541"/>
        <end position="559"/>
    </location>
</feature>
<reference evidence="3" key="1">
    <citation type="journal article" date="2008" name="Nat. Genet.">
        <title>The Pristionchus pacificus genome provides a unique perspective on nematode lifestyle and parasitism.</title>
        <authorList>
            <person name="Dieterich C."/>
            <person name="Clifton S.W."/>
            <person name="Schuster L.N."/>
            <person name="Chinwalla A."/>
            <person name="Delehaunty K."/>
            <person name="Dinkelacker I."/>
            <person name="Fulton L."/>
            <person name="Fulton R."/>
            <person name="Godfrey J."/>
            <person name="Minx P."/>
            <person name="Mitreva M."/>
            <person name="Roeseler W."/>
            <person name="Tian H."/>
            <person name="Witte H."/>
            <person name="Yang S.P."/>
            <person name="Wilson R.K."/>
            <person name="Sommer R.J."/>
        </authorList>
    </citation>
    <scope>NUCLEOTIDE SEQUENCE [LARGE SCALE GENOMIC DNA]</scope>
    <source>
        <strain evidence="3">PS312</strain>
    </source>
</reference>
<dbReference type="Pfam" id="PF10327">
    <property type="entry name" value="7TM_GPCR_Sri"/>
    <property type="match status" value="2"/>
</dbReference>
<dbReference type="EnsemblMetazoa" id="PPA40387.1">
    <property type="protein sequence ID" value="PPA40387.1"/>
    <property type="gene ID" value="WBGene00278756"/>
</dbReference>
<dbReference type="InterPro" id="IPR053220">
    <property type="entry name" value="Nematode_rcpt-like_serp_H"/>
</dbReference>
<evidence type="ECO:0000313" key="3">
    <source>
        <dbReference type="Proteomes" id="UP000005239"/>
    </source>
</evidence>
<gene>
    <name evidence="2" type="primary">WBGene00278756</name>
</gene>
<sequence length="636" mass="72703">QAQFSTSFSDESLLSYVLSIHSIRLSRNVIPTEKSNREYSILQLICSSGKNDPLIPIPGSARWNYVIWVAIVTQQAPAFIACYVHRHQVVLLPNSSWKIRPAMKNILIASCCTIIETPTIILRRAFVPHFIVDEFTQFISAEWPGTIKENMDCTTVELFEPYVQSASLFHMFSVTIVVMLIIHTLRLLKRSKYLSVKRGESQRKMTHLLILQSMFPVLMQVAPNLAGFAIFDLKWKASKYLIKSFSCLAYSDVNTFFEFICSFIRLTWNNSYLYKNCDTTTMNYARKMRPENNRLLCLLMNTSFSIVRPLDPQIFFFIRTARDITTTLSILAGLVTITVIVNGSNRTNGKYSRLQIITLSILNDAFVQLIFCPHFLLPLPCVTRLYPLLPIFTYRGVVEHYIVWISIVAEQAPAYIACFLHRHQAVLPPSSRFRLSDNERRICLLSYSIIVLSPAPILWNAVLPHNKISIYAKYLSPEWASDIIDRIECSTFEKIQPFSTCTLFLHTVTVTIVFTLVLHSSHQLNTSLTISIRRRAYQRTMMRILILQVEILSLFPIMVQVLPNVAGFTVFVFGWSGSAVYPVILLILSTNSIALSMVVLGTTPIYRIIIRKAIFGGLRWKQTQTISMHASTDFDK</sequence>
<dbReference type="PANTHER" id="PTHR22941:SF26">
    <property type="entry name" value="SERPENTINE RECEPTOR, CLASS H"/>
    <property type="match status" value="1"/>
</dbReference>
<name>A0A8R1UZ82_PRIPA</name>
<feature type="transmembrane region" description="Helical" evidence="1">
    <location>
        <begin position="324"/>
        <end position="344"/>
    </location>
</feature>
<feature type="transmembrane region" description="Helical" evidence="1">
    <location>
        <begin position="208"/>
        <end position="231"/>
    </location>
</feature>
<accession>A0A8R1UZ82</accession>
<protein>
    <recommendedName>
        <fullName evidence="4">G protein-coupled receptor</fullName>
    </recommendedName>
</protein>
<evidence type="ECO:0000313" key="2">
    <source>
        <dbReference type="EnsemblMetazoa" id="PPA40387.1"/>
    </source>
</evidence>
<dbReference type="AlphaFoldDB" id="A0A8R1UZ82"/>
<evidence type="ECO:0000256" key="1">
    <source>
        <dbReference type="SAM" id="Phobius"/>
    </source>
</evidence>